<dbReference type="PANTHER" id="PTHR36057:SF1">
    <property type="entry name" value="LIPOPROTEIN LIPID ATTACHMENT SITE-LIKE PROTEIN, PUTATIVE (DUF1223)-RELATED"/>
    <property type="match status" value="1"/>
</dbReference>
<proteinExistence type="predicted"/>
<evidence type="ECO:0000313" key="2">
    <source>
        <dbReference type="Proteomes" id="UP001156670"/>
    </source>
</evidence>
<comment type="caution">
    <text evidence="1">The sequence shown here is derived from an EMBL/GenBank/DDBJ whole genome shotgun (WGS) entry which is preliminary data.</text>
</comment>
<evidence type="ECO:0008006" key="3">
    <source>
        <dbReference type="Google" id="ProtNLM"/>
    </source>
</evidence>
<gene>
    <name evidence="1" type="ORF">GCM10007901_00480</name>
</gene>
<dbReference type="Proteomes" id="UP001156670">
    <property type="component" value="Unassembled WGS sequence"/>
</dbReference>
<accession>A0ABQ5XHH4</accession>
<name>A0ABQ5XHH4_9GAMM</name>
<dbReference type="PANTHER" id="PTHR36057">
    <property type="match status" value="1"/>
</dbReference>
<keyword evidence="2" id="KW-1185">Reference proteome</keyword>
<reference evidence="2" key="1">
    <citation type="journal article" date="2019" name="Int. J. Syst. Evol. Microbiol.">
        <title>The Global Catalogue of Microorganisms (GCM) 10K type strain sequencing project: providing services to taxonomists for standard genome sequencing and annotation.</title>
        <authorList>
            <consortium name="The Broad Institute Genomics Platform"/>
            <consortium name="The Broad Institute Genome Sequencing Center for Infectious Disease"/>
            <person name="Wu L."/>
            <person name="Ma J."/>
        </authorList>
    </citation>
    <scope>NUCLEOTIDE SEQUENCE [LARGE SCALE GENOMIC DNA]</scope>
    <source>
        <strain evidence="2">NBRC 111980</strain>
    </source>
</reference>
<protein>
    <recommendedName>
        <fullName evidence="3">DUF1223 domain-containing protein</fullName>
    </recommendedName>
</protein>
<dbReference type="InterPro" id="IPR010634">
    <property type="entry name" value="DUF1223"/>
</dbReference>
<sequence length="237" mass="25827">MLSLALAAKVYASDVPTPGQTLTSKLVVVELFQSQGCSSCPPAEENLNALADDRAVLALSFGVTYWDGLGWKDTFATDAYTARQWRYAHYRHRDTVWTPQVYVNGHTDLVGTNRAQLNEVIHQAQSNGPTIAWPSVDRVHIKAASGRTEASDVWLVRYDPRTLHVPIGAGENSGRTLDQCNVVRELIRLGKWKGDDEAFTLPASSLPGLETAVLVQVQEGGDILSASVQDARGSNKP</sequence>
<evidence type="ECO:0000313" key="1">
    <source>
        <dbReference type="EMBL" id="GLQ91098.1"/>
    </source>
</evidence>
<dbReference type="InterPro" id="IPR036249">
    <property type="entry name" value="Thioredoxin-like_sf"/>
</dbReference>
<dbReference type="EMBL" id="BSOB01000001">
    <property type="protein sequence ID" value="GLQ91098.1"/>
    <property type="molecule type" value="Genomic_DNA"/>
</dbReference>
<dbReference type="SUPFAM" id="SSF52833">
    <property type="entry name" value="Thioredoxin-like"/>
    <property type="match status" value="1"/>
</dbReference>
<organism evidence="1 2">
    <name type="scientific">Dyella acidisoli</name>
    <dbReference type="NCBI Taxonomy" id="1867834"/>
    <lineage>
        <taxon>Bacteria</taxon>
        <taxon>Pseudomonadati</taxon>
        <taxon>Pseudomonadota</taxon>
        <taxon>Gammaproteobacteria</taxon>
        <taxon>Lysobacterales</taxon>
        <taxon>Rhodanobacteraceae</taxon>
        <taxon>Dyella</taxon>
    </lineage>
</organism>
<dbReference type="Pfam" id="PF06764">
    <property type="entry name" value="DUF1223"/>
    <property type="match status" value="1"/>
</dbReference>